<dbReference type="OrthoDB" id="430160at2759"/>
<protein>
    <recommendedName>
        <fullName evidence="3">Pseudouridine synthase RsuA/RluA-like domain-containing protein</fullName>
    </recommendedName>
</protein>
<dbReference type="Proteomes" id="UP000654075">
    <property type="component" value="Unassembled WGS sequence"/>
</dbReference>
<evidence type="ECO:0000256" key="2">
    <source>
        <dbReference type="SAM" id="Phobius"/>
    </source>
</evidence>
<keyword evidence="2" id="KW-1133">Transmembrane helix</keyword>
<evidence type="ECO:0000313" key="5">
    <source>
        <dbReference type="EMBL" id="CAE8723444.1"/>
    </source>
</evidence>
<keyword evidence="2" id="KW-0812">Transmembrane</keyword>
<evidence type="ECO:0000313" key="6">
    <source>
        <dbReference type="Proteomes" id="UP000626109"/>
    </source>
</evidence>
<dbReference type="Pfam" id="PF00849">
    <property type="entry name" value="PseudoU_synth_2"/>
    <property type="match status" value="1"/>
</dbReference>
<dbReference type="Gene3D" id="3.30.2350.10">
    <property type="entry name" value="Pseudouridine synthase"/>
    <property type="match status" value="1"/>
</dbReference>
<dbReference type="SUPFAM" id="SSF55120">
    <property type="entry name" value="Pseudouridine synthase"/>
    <property type="match status" value="1"/>
</dbReference>
<feature type="transmembrane region" description="Helical" evidence="2">
    <location>
        <begin position="330"/>
        <end position="354"/>
    </location>
</feature>
<accession>A0A813L9Q3</accession>
<dbReference type="CDD" id="cd02869">
    <property type="entry name" value="PseudoU_synth_RluA_like"/>
    <property type="match status" value="1"/>
</dbReference>
<name>A0A813L9Q3_POLGL</name>
<dbReference type="InterPro" id="IPR050188">
    <property type="entry name" value="RluA_PseudoU_synthase"/>
</dbReference>
<feature type="domain" description="Pseudouridine synthase RsuA/RluA-like" evidence="3">
    <location>
        <begin position="32"/>
        <end position="197"/>
    </location>
</feature>
<reference evidence="5" key="1">
    <citation type="submission" date="2021-02" db="EMBL/GenBank/DDBJ databases">
        <authorList>
            <person name="Dougan E. K."/>
            <person name="Rhodes N."/>
            <person name="Thang M."/>
            <person name="Chan C."/>
        </authorList>
    </citation>
    <scope>NUCLEOTIDE SEQUENCE</scope>
</reference>
<dbReference type="GO" id="GO:0000455">
    <property type="term" value="P:enzyme-directed rRNA pseudouridine synthesis"/>
    <property type="evidence" value="ECO:0007669"/>
    <property type="project" value="TreeGrafter"/>
</dbReference>
<proteinExistence type="inferred from homology"/>
<dbReference type="PANTHER" id="PTHR21600">
    <property type="entry name" value="MITOCHONDRIAL RNA PSEUDOURIDINE SYNTHASE"/>
    <property type="match status" value="1"/>
</dbReference>
<evidence type="ECO:0000256" key="1">
    <source>
        <dbReference type="ARBA" id="ARBA00010876"/>
    </source>
</evidence>
<keyword evidence="7" id="KW-1185">Reference proteome</keyword>
<gene>
    <name evidence="4" type="ORF">PGLA1383_LOCUS23585</name>
    <name evidence="5" type="ORF">PGLA2088_LOCUS43143</name>
</gene>
<comment type="caution">
    <text evidence="5">The sequence shown here is derived from an EMBL/GenBank/DDBJ whole genome shotgun (WGS) entry which is preliminary data.</text>
</comment>
<dbReference type="InterPro" id="IPR020103">
    <property type="entry name" value="PsdUridine_synth_cat_dom_sf"/>
</dbReference>
<dbReference type="PANTHER" id="PTHR21600:SF87">
    <property type="entry name" value="RNA PSEUDOURIDYLATE SYNTHASE DOMAIN-CONTAINING PROTEIN 1"/>
    <property type="match status" value="1"/>
</dbReference>
<dbReference type="GO" id="GO:0003723">
    <property type="term" value="F:RNA binding"/>
    <property type="evidence" value="ECO:0007669"/>
    <property type="project" value="InterPro"/>
</dbReference>
<dbReference type="InterPro" id="IPR006145">
    <property type="entry name" value="PsdUridine_synth_RsuA/RluA"/>
</dbReference>
<dbReference type="GO" id="GO:0009982">
    <property type="term" value="F:pseudouridine synthase activity"/>
    <property type="evidence" value="ECO:0007669"/>
    <property type="project" value="InterPro"/>
</dbReference>
<evidence type="ECO:0000259" key="3">
    <source>
        <dbReference type="Pfam" id="PF00849"/>
    </source>
</evidence>
<dbReference type="EMBL" id="CAJNNW010034656">
    <property type="protein sequence ID" value="CAE8723444.1"/>
    <property type="molecule type" value="Genomic_DNA"/>
</dbReference>
<dbReference type="Proteomes" id="UP000626109">
    <property type="component" value="Unassembled WGS sequence"/>
</dbReference>
<organism evidence="5 6">
    <name type="scientific">Polarella glacialis</name>
    <name type="common">Dinoflagellate</name>
    <dbReference type="NCBI Taxonomy" id="89957"/>
    <lineage>
        <taxon>Eukaryota</taxon>
        <taxon>Sar</taxon>
        <taxon>Alveolata</taxon>
        <taxon>Dinophyceae</taxon>
        <taxon>Suessiales</taxon>
        <taxon>Suessiaceae</taxon>
        <taxon>Polarella</taxon>
    </lineage>
</organism>
<comment type="similarity">
    <text evidence="1">Belongs to the pseudouridine synthase RluA family.</text>
</comment>
<dbReference type="AlphaFoldDB" id="A0A813L9Q3"/>
<keyword evidence="2" id="KW-0472">Membrane</keyword>
<dbReference type="EMBL" id="CAJNNV010017890">
    <property type="protein sequence ID" value="CAE8605472.1"/>
    <property type="molecule type" value="Genomic_DNA"/>
</dbReference>
<sequence>MTPESELTKGAASTSQWWDVEVLKVTQDFAAVFKPAGLGTGAWERTSTSFAHVVQRRLATPMQPELCNRLGLHASGLQMVARSSEALEHFLSQRMAGKVCSEHLALVEGFVGLDGEPAEGVIDVPINIFQDSMGREVGGIVCSKDGQRAVTKYKLLRRWCVPATTDDTRFWGKSRWFSLVQIRTLTDRLNQIQAHLAFIGHPLVCDCRYGAANFEMDSAVAPRLFLHHARIEFEDMHGQNFAAASELAPDLQAALLRIVELAGELEASEGGEGGLSSKTATTITITTTTTAATITTACEAAGEAAVAQALPRGGSAWTAPPSRALVAVSVILYFIIVVGFGVIGCCFAYFIFILSPKCI</sequence>
<evidence type="ECO:0000313" key="4">
    <source>
        <dbReference type="EMBL" id="CAE8605472.1"/>
    </source>
</evidence>
<evidence type="ECO:0000313" key="7">
    <source>
        <dbReference type="Proteomes" id="UP000654075"/>
    </source>
</evidence>